<dbReference type="PROSITE" id="PS00141">
    <property type="entry name" value="ASP_PROTEASE"/>
    <property type="match status" value="1"/>
</dbReference>
<protein>
    <submittedName>
        <fullName evidence="10">DDE-type integrase transposase recombinase</fullName>
    </submittedName>
</protein>
<keyword evidence="2" id="KW-0548">Nucleotidyltransferase</keyword>
<dbReference type="PROSITE" id="PS50175">
    <property type="entry name" value="ASP_PROT_RETROV"/>
    <property type="match status" value="1"/>
</dbReference>
<keyword evidence="3" id="KW-0540">Nuclease</keyword>
<dbReference type="InterPro" id="IPR001995">
    <property type="entry name" value="Peptidase_A2_cat"/>
</dbReference>
<reference evidence="10" key="1">
    <citation type="submission" date="2022-03" db="EMBL/GenBank/DDBJ databases">
        <authorList>
            <person name="Alioto T."/>
            <person name="Alioto T."/>
            <person name="Gomez Garrido J."/>
        </authorList>
    </citation>
    <scope>NUCLEOTIDE SEQUENCE</scope>
</reference>
<evidence type="ECO:0000259" key="8">
    <source>
        <dbReference type="PROSITE" id="PS50879"/>
    </source>
</evidence>
<accession>A0AAD1VXZ5</accession>
<evidence type="ECO:0000313" key="10">
    <source>
        <dbReference type="EMBL" id="CAH2275947.1"/>
    </source>
</evidence>
<dbReference type="Gene3D" id="3.30.420.10">
    <property type="entry name" value="Ribonuclease H-like superfamily/Ribonuclease H"/>
    <property type="match status" value="2"/>
</dbReference>
<dbReference type="InterPro" id="IPR036397">
    <property type="entry name" value="RNaseH_sf"/>
</dbReference>
<evidence type="ECO:0000256" key="2">
    <source>
        <dbReference type="ARBA" id="ARBA00022695"/>
    </source>
</evidence>
<dbReference type="Pfam" id="PF00075">
    <property type="entry name" value="RNase_H"/>
    <property type="match status" value="1"/>
</dbReference>
<dbReference type="SUPFAM" id="SSF50630">
    <property type="entry name" value="Acid proteases"/>
    <property type="match status" value="1"/>
</dbReference>
<evidence type="ECO:0000256" key="4">
    <source>
        <dbReference type="ARBA" id="ARBA00022759"/>
    </source>
</evidence>
<dbReference type="GO" id="GO:0004190">
    <property type="term" value="F:aspartic-type endopeptidase activity"/>
    <property type="evidence" value="ECO:0007669"/>
    <property type="project" value="InterPro"/>
</dbReference>
<feature type="domain" description="RNase H type-1" evidence="8">
    <location>
        <begin position="179"/>
        <end position="324"/>
    </location>
</feature>
<evidence type="ECO:0000259" key="9">
    <source>
        <dbReference type="PROSITE" id="PS50994"/>
    </source>
</evidence>
<dbReference type="EMBL" id="OW240914">
    <property type="protein sequence ID" value="CAH2275947.1"/>
    <property type="molecule type" value="Genomic_DNA"/>
</dbReference>
<dbReference type="GO" id="GO:0035613">
    <property type="term" value="F:RNA stem-loop binding"/>
    <property type="evidence" value="ECO:0007669"/>
    <property type="project" value="TreeGrafter"/>
</dbReference>
<dbReference type="PANTHER" id="PTHR41694:SF3">
    <property type="entry name" value="RNA-DIRECTED DNA POLYMERASE-RELATED"/>
    <property type="match status" value="1"/>
</dbReference>
<feature type="domain" description="Peptidase A2" evidence="7">
    <location>
        <begin position="28"/>
        <end position="103"/>
    </location>
</feature>
<dbReference type="PROSITE" id="PS50879">
    <property type="entry name" value="RNASE_H_1"/>
    <property type="match status" value="1"/>
</dbReference>
<dbReference type="GO" id="GO:0006508">
    <property type="term" value="P:proteolysis"/>
    <property type="evidence" value="ECO:0007669"/>
    <property type="project" value="InterPro"/>
</dbReference>
<keyword evidence="1" id="KW-0808">Transferase</keyword>
<dbReference type="Pfam" id="PF00665">
    <property type="entry name" value="rve"/>
    <property type="match status" value="1"/>
</dbReference>
<dbReference type="SUPFAM" id="SSF53098">
    <property type="entry name" value="Ribonuclease H-like"/>
    <property type="match status" value="2"/>
</dbReference>
<keyword evidence="6" id="KW-0695">RNA-directed DNA polymerase</keyword>
<evidence type="ECO:0000256" key="6">
    <source>
        <dbReference type="ARBA" id="ARBA00022918"/>
    </source>
</evidence>
<keyword evidence="5" id="KW-0378">Hydrolase</keyword>
<evidence type="ECO:0000313" key="11">
    <source>
        <dbReference type="Proteomes" id="UP001295444"/>
    </source>
</evidence>
<organism evidence="10 11">
    <name type="scientific">Pelobates cultripes</name>
    <name type="common">Western spadefoot toad</name>
    <dbReference type="NCBI Taxonomy" id="61616"/>
    <lineage>
        <taxon>Eukaryota</taxon>
        <taxon>Metazoa</taxon>
        <taxon>Chordata</taxon>
        <taxon>Craniata</taxon>
        <taxon>Vertebrata</taxon>
        <taxon>Euteleostomi</taxon>
        <taxon>Amphibia</taxon>
        <taxon>Batrachia</taxon>
        <taxon>Anura</taxon>
        <taxon>Pelobatoidea</taxon>
        <taxon>Pelobatidae</taxon>
        <taxon>Pelobates</taxon>
    </lineage>
</organism>
<proteinExistence type="predicted"/>
<dbReference type="InterPro" id="IPR002156">
    <property type="entry name" value="RNaseH_domain"/>
</dbReference>
<dbReference type="InterPro" id="IPR012337">
    <property type="entry name" value="RNaseH-like_sf"/>
</dbReference>
<evidence type="ECO:0000256" key="1">
    <source>
        <dbReference type="ARBA" id="ARBA00022679"/>
    </source>
</evidence>
<gene>
    <name evidence="10" type="ORF">PECUL_23A047232</name>
</gene>
<dbReference type="PANTHER" id="PTHR41694">
    <property type="entry name" value="ENDOGENOUS RETROVIRUS GROUP K MEMBER POL PROTEIN"/>
    <property type="match status" value="1"/>
</dbReference>
<sequence length="722" mass="79798">MFPLTAGDRRPHVPLTVWWGRGANCTKVLALVDTGAEVTVLQGNPSKFAGPIVKIEGLGGRITKAVQNLLAAYTALLHVETITLQAPMSVRTDLPIAGWVRDDCLPLKAEVAQSQTLLKWKWYLQERGGIQAGEIKELSKLLNGLVTYKSLSHPNTCEIPVLQPSPIKSAPPYDNLTTEQKHDAWFTDGSAVLTHKGRRWTAVAYSPQQGKIVQEQGRGGSSQYAELVAIASLLEETDSQEIQIYTDSWAVYKACTTWMPTWRTNGWLIHGRPVWGGAELWEKIWVAAQTRLIQIGHVDAHVATNLDEENHNAVADELTRIRNVKASDPVDPVLLKMATWAHETGGHRGNKATLEWARSRGMPITLGLVTTAQQVCEVCNEVKKWPLTTQTRGYLKKGTSAGQIWQLDYIGPLPKGRGGLLYCCAAVDTYTGLLQVLPCRSANQAATLKILQIIVMAYGMPSEIQTDNGTHFTGQLVQQWAQDSGIKWIFHIPYHPQAAGLIERCNGLLKEQIRKLSPSKTLMGWDRVITQAVMILNNRPIGQFSPYDRLTRQNDTPTVNMRLTFTGDIPTLVGKNRFRVKVLSSVKITVEGEWQTVTLSIGGTMPIGTEVTLILHERLGKDGWTTPGVVNTCGSMWSVPMCGGGELCVGTVLGEIAIWVPQTVLVTWDKTELIQQAGGNLKQLSPWSSNIFMQIRAVTFLNQYPSRKESGLGWQRVLQLSC</sequence>
<dbReference type="InterPro" id="IPR021109">
    <property type="entry name" value="Peptidase_aspartic_dom_sf"/>
</dbReference>
<name>A0AAD1VXZ5_PELCU</name>
<dbReference type="PROSITE" id="PS50994">
    <property type="entry name" value="INTEGRASE"/>
    <property type="match status" value="1"/>
</dbReference>
<feature type="domain" description="Integrase catalytic" evidence="9">
    <location>
        <begin position="397"/>
        <end position="554"/>
    </location>
</feature>
<evidence type="ECO:0000256" key="5">
    <source>
        <dbReference type="ARBA" id="ARBA00022801"/>
    </source>
</evidence>
<dbReference type="GO" id="GO:0004523">
    <property type="term" value="F:RNA-DNA hybrid ribonuclease activity"/>
    <property type="evidence" value="ECO:0007669"/>
    <property type="project" value="InterPro"/>
</dbReference>
<keyword evidence="11" id="KW-1185">Reference proteome</keyword>
<dbReference type="Proteomes" id="UP001295444">
    <property type="component" value="Chromosome 03"/>
</dbReference>
<dbReference type="InterPro" id="IPR001584">
    <property type="entry name" value="Integrase_cat-core"/>
</dbReference>
<dbReference type="InterPro" id="IPR001969">
    <property type="entry name" value="Aspartic_peptidase_AS"/>
</dbReference>
<evidence type="ECO:0000259" key="7">
    <source>
        <dbReference type="PROSITE" id="PS50175"/>
    </source>
</evidence>
<dbReference type="AlphaFoldDB" id="A0AAD1VXZ5"/>
<keyword evidence="4" id="KW-0255">Endonuclease</keyword>
<evidence type="ECO:0000256" key="3">
    <source>
        <dbReference type="ARBA" id="ARBA00022722"/>
    </source>
</evidence>
<dbReference type="GO" id="GO:0015074">
    <property type="term" value="P:DNA integration"/>
    <property type="evidence" value="ECO:0007669"/>
    <property type="project" value="InterPro"/>
</dbReference>
<dbReference type="GO" id="GO:0003964">
    <property type="term" value="F:RNA-directed DNA polymerase activity"/>
    <property type="evidence" value="ECO:0007669"/>
    <property type="project" value="UniProtKB-KW"/>
</dbReference>